<name>A0A0E9VB62_ANGAN</name>
<accession>A0A0E9VB62</accession>
<protein>
    <submittedName>
        <fullName evidence="1">Uncharacterized protein</fullName>
    </submittedName>
</protein>
<dbReference type="EMBL" id="GBXM01033243">
    <property type="protein sequence ID" value="JAH75334.1"/>
    <property type="molecule type" value="Transcribed_RNA"/>
</dbReference>
<sequence>MELTVTILDHGAHPCTTARCHNRMRHPAATLKNFVNFDIKHRLHSKCH</sequence>
<evidence type="ECO:0000313" key="1">
    <source>
        <dbReference type="EMBL" id="JAH75334.1"/>
    </source>
</evidence>
<reference evidence="1" key="1">
    <citation type="submission" date="2014-11" db="EMBL/GenBank/DDBJ databases">
        <authorList>
            <person name="Amaro Gonzalez C."/>
        </authorList>
    </citation>
    <scope>NUCLEOTIDE SEQUENCE</scope>
</reference>
<organism evidence="1">
    <name type="scientific">Anguilla anguilla</name>
    <name type="common">European freshwater eel</name>
    <name type="synonym">Muraena anguilla</name>
    <dbReference type="NCBI Taxonomy" id="7936"/>
    <lineage>
        <taxon>Eukaryota</taxon>
        <taxon>Metazoa</taxon>
        <taxon>Chordata</taxon>
        <taxon>Craniata</taxon>
        <taxon>Vertebrata</taxon>
        <taxon>Euteleostomi</taxon>
        <taxon>Actinopterygii</taxon>
        <taxon>Neopterygii</taxon>
        <taxon>Teleostei</taxon>
        <taxon>Anguilliformes</taxon>
        <taxon>Anguillidae</taxon>
        <taxon>Anguilla</taxon>
    </lineage>
</organism>
<dbReference type="AlphaFoldDB" id="A0A0E9VB62"/>
<reference evidence="1" key="2">
    <citation type="journal article" date="2015" name="Fish Shellfish Immunol.">
        <title>Early steps in the European eel (Anguilla anguilla)-Vibrio vulnificus interaction in the gills: Role of the RtxA13 toxin.</title>
        <authorList>
            <person name="Callol A."/>
            <person name="Pajuelo D."/>
            <person name="Ebbesson L."/>
            <person name="Teles M."/>
            <person name="MacKenzie S."/>
            <person name="Amaro C."/>
        </authorList>
    </citation>
    <scope>NUCLEOTIDE SEQUENCE</scope>
</reference>
<proteinExistence type="predicted"/>